<dbReference type="GO" id="GO:0046872">
    <property type="term" value="F:metal ion binding"/>
    <property type="evidence" value="ECO:0007669"/>
    <property type="project" value="UniProtKB-KW"/>
</dbReference>
<reference evidence="7 8" key="1">
    <citation type="submission" date="2019-10" db="EMBL/GenBank/DDBJ databases">
        <title>Gracilibacillus salitolerans sp. nov., a moderate halophile isolated from a saline soil in northwest China.</title>
        <authorList>
            <person name="Gan L."/>
        </authorList>
    </citation>
    <scope>NUCLEOTIDE SEQUENCE [LARGE SCALE GENOMIC DNA]</scope>
    <source>
        <strain evidence="7 8">TP2-8</strain>
    </source>
</reference>
<dbReference type="CDD" id="cd07385">
    <property type="entry name" value="MPP_YkuE_C"/>
    <property type="match status" value="1"/>
</dbReference>
<dbReference type="GO" id="GO:0016020">
    <property type="term" value="C:membrane"/>
    <property type="evidence" value="ECO:0007669"/>
    <property type="project" value="GOC"/>
</dbReference>
<evidence type="ECO:0000259" key="6">
    <source>
        <dbReference type="Pfam" id="PF00149"/>
    </source>
</evidence>
<accession>A0A6N7QYT3</accession>
<keyword evidence="5" id="KW-0472">Membrane</keyword>
<evidence type="ECO:0000256" key="1">
    <source>
        <dbReference type="ARBA" id="ARBA00001968"/>
    </source>
</evidence>
<dbReference type="GO" id="GO:0009245">
    <property type="term" value="P:lipid A biosynthetic process"/>
    <property type="evidence" value="ECO:0007669"/>
    <property type="project" value="TreeGrafter"/>
</dbReference>
<evidence type="ECO:0000313" key="7">
    <source>
        <dbReference type="EMBL" id="MRI66664.1"/>
    </source>
</evidence>
<dbReference type="EMBL" id="WJEE01000019">
    <property type="protein sequence ID" value="MRI66664.1"/>
    <property type="molecule type" value="Genomic_DNA"/>
</dbReference>
<dbReference type="SUPFAM" id="SSF56300">
    <property type="entry name" value="Metallo-dependent phosphatases"/>
    <property type="match status" value="1"/>
</dbReference>
<dbReference type="FunFam" id="3.60.21.10:FF:000028">
    <property type="entry name" value="Putative metallophosphoesterase"/>
    <property type="match status" value="1"/>
</dbReference>
<sequence>MAVMERALNCMNRRTFLKRLFGGIITLFGLSGGTYYYAREMEPNMLDIHDVNIYSSKTPSAFEGYKILQFSDTHIGFQYTINQLEELVVKINQLEPDLIVFTGDLIDNPRTYDIDERLISTLGRLKAKDGKFWIYGNHDHGGYGTDILRDVFQQSGFELLQNGHRQIDKNGDMIYLAGLDDALLGKPDIEQALNGISNEQLTILLAHEPDYADVTKDYPVDIQLSGHSHGGQVQIPFIGYIYTPHLAQKYVEGNYKIGSNPLQLFVSRGVGTTRLPYRFFCKPEITMYQLKKS</sequence>
<keyword evidence="8" id="KW-1185">Reference proteome</keyword>
<proteinExistence type="inferred from homology"/>
<dbReference type="GO" id="GO:0008758">
    <property type="term" value="F:UDP-2,3-diacylglucosamine hydrolase activity"/>
    <property type="evidence" value="ECO:0007669"/>
    <property type="project" value="TreeGrafter"/>
</dbReference>
<organism evidence="7 8">
    <name type="scientific">Gracilibacillus thailandensis</name>
    <dbReference type="NCBI Taxonomy" id="563735"/>
    <lineage>
        <taxon>Bacteria</taxon>
        <taxon>Bacillati</taxon>
        <taxon>Bacillota</taxon>
        <taxon>Bacilli</taxon>
        <taxon>Bacillales</taxon>
        <taxon>Bacillaceae</taxon>
        <taxon>Gracilibacillus</taxon>
    </lineage>
</organism>
<evidence type="ECO:0000256" key="4">
    <source>
        <dbReference type="ARBA" id="ARBA00061089"/>
    </source>
</evidence>
<dbReference type="AlphaFoldDB" id="A0A6N7QYT3"/>
<feature type="domain" description="Calcineurin-like phosphoesterase" evidence="6">
    <location>
        <begin position="66"/>
        <end position="230"/>
    </location>
</feature>
<name>A0A6N7QYT3_9BACI</name>
<dbReference type="InterPro" id="IPR029052">
    <property type="entry name" value="Metallo-depent_PP-like"/>
</dbReference>
<dbReference type="Pfam" id="PF00149">
    <property type="entry name" value="Metallophos"/>
    <property type="match status" value="1"/>
</dbReference>
<gene>
    <name evidence="7" type="ORF">GH885_10010</name>
</gene>
<dbReference type="PANTHER" id="PTHR31302:SF25">
    <property type="entry name" value="PHOSPHOESTERASE"/>
    <property type="match status" value="1"/>
</dbReference>
<dbReference type="Proteomes" id="UP000435187">
    <property type="component" value="Unassembled WGS sequence"/>
</dbReference>
<dbReference type="InterPro" id="IPR004843">
    <property type="entry name" value="Calcineurin-like_PHP"/>
</dbReference>
<protein>
    <submittedName>
        <fullName evidence="7">Metallophosphoesterase</fullName>
    </submittedName>
</protein>
<feature type="transmembrane region" description="Helical" evidence="5">
    <location>
        <begin position="20"/>
        <end position="38"/>
    </location>
</feature>
<keyword evidence="2" id="KW-0479">Metal-binding</keyword>
<keyword evidence="3" id="KW-0378">Hydrolase</keyword>
<dbReference type="Gene3D" id="3.60.21.10">
    <property type="match status" value="1"/>
</dbReference>
<comment type="cofactor">
    <cofactor evidence="1">
        <name>a divalent metal cation</name>
        <dbReference type="ChEBI" id="CHEBI:60240"/>
    </cofactor>
</comment>
<dbReference type="InterPro" id="IPR051158">
    <property type="entry name" value="Metallophosphoesterase_sf"/>
</dbReference>
<dbReference type="PANTHER" id="PTHR31302">
    <property type="entry name" value="TRANSMEMBRANE PROTEIN WITH METALLOPHOSPHOESTERASE DOMAIN-RELATED"/>
    <property type="match status" value="1"/>
</dbReference>
<comment type="similarity">
    <text evidence="4">Belongs to the metallophosphoesterase superfamily.</text>
</comment>
<evidence type="ECO:0000256" key="2">
    <source>
        <dbReference type="ARBA" id="ARBA00022723"/>
    </source>
</evidence>
<evidence type="ECO:0000256" key="5">
    <source>
        <dbReference type="SAM" id="Phobius"/>
    </source>
</evidence>
<evidence type="ECO:0000313" key="8">
    <source>
        <dbReference type="Proteomes" id="UP000435187"/>
    </source>
</evidence>
<keyword evidence="5" id="KW-0812">Transmembrane</keyword>
<comment type="caution">
    <text evidence="7">The sequence shown here is derived from an EMBL/GenBank/DDBJ whole genome shotgun (WGS) entry which is preliminary data.</text>
</comment>
<keyword evidence="5" id="KW-1133">Transmembrane helix</keyword>
<evidence type="ECO:0000256" key="3">
    <source>
        <dbReference type="ARBA" id="ARBA00022801"/>
    </source>
</evidence>